<protein>
    <submittedName>
        <fullName evidence="2">Uncharacterized protein</fullName>
    </submittedName>
</protein>
<evidence type="ECO:0000313" key="2">
    <source>
        <dbReference type="EMBL" id="MPC30709.1"/>
    </source>
</evidence>
<comment type="caution">
    <text evidence="2">The sequence shown here is derived from an EMBL/GenBank/DDBJ whole genome shotgun (WGS) entry which is preliminary data.</text>
</comment>
<evidence type="ECO:0000256" key="1">
    <source>
        <dbReference type="SAM" id="MobiDB-lite"/>
    </source>
</evidence>
<feature type="compositionally biased region" description="Pro residues" evidence="1">
    <location>
        <begin position="36"/>
        <end position="47"/>
    </location>
</feature>
<keyword evidence="3" id="KW-1185">Reference proteome</keyword>
<name>A0A5B7EBH6_PORTR</name>
<dbReference type="AlphaFoldDB" id="A0A5B7EBH6"/>
<feature type="compositionally biased region" description="Basic residues" evidence="1">
    <location>
        <begin position="1"/>
        <end position="14"/>
    </location>
</feature>
<accession>A0A5B7EBH6</accession>
<proteinExistence type="predicted"/>
<evidence type="ECO:0000313" key="3">
    <source>
        <dbReference type="Proteomes" id="UP000324222"/>
    </source>
</evidence>
<dbReference type="EMBL" id="VSRR010002304">
    <property type="protein sequence ID" value="MPC30709.1"/>
    <property type="molecule type" value="Genomic_DNA"/>
</dbReference>
<organism evidence="2 3">
    <name type="scientific">Portunus trituberculatus</name>
    <name type="common">Swimming crab</name>
    <name type="synonym">Neptunus trituberculatus</name>
    <dbReference type="NCBI Taxonomy" id="210409"/>
    <lineage>
        <taxon>Eukaryota</taxon>
        <taxon>Metazoa</taxon>
        <taxon>Ecdysozoa</taxon>
        <taxon>Arthropoda</taxon>
        <taxon>Crustacea</taxon>
        <taxon>Multicrustacea</taxon>
        <taxon>Malacostraca</taxon>
        <taxon>Eumalacostraca</taxon>
        <taxon>Eucarida</taxon>
        <taxon>Decapoda</taxon>
        <taxon>Pleocyemata</taxon>
        <taxon>Brachyura</taxon>
        <taxon>Eubrachyura</taxon>
        <taxon>Portunoidea</taxon>
        <taxon>Portunidae</taxon>
        <taxon>Portuninae</taxon>
        <taxon>Portunus</taxon>
    </lineage>
</organism>
<sequence length="160" mass="17507">MDTSLRTHRLHRSGRIPSHTCPRPRHPRHPRHPRPHSPPPPPSPSPPFTTATSLPNLASSPSIPHYLPYLATPPPHFLSSRHPQHLIRSFPRCSSPSLYILHLSHSCVSLRVGAPPLGTHAQGTHARALYVAAHHVPVLTCPTMNINQTCPPAIVLRGAA</sequence>
<reference evidence="2 3" key="1">
    <citation type="submission" date="2019-05" db="EMBL/GenBank/DDBJ databases">
        <title>Another draft genome of Portunus trituberculatus and its Hox gene families provides insights of decapod evolution.</title>
        <authorList>
            <person name="Jeong J.-H."/>
            <person name="Song I."/>
            <person name="Kim S."/>
            <person name="Choi T."/>
            <person name="Kim D."/>
            <person name="Ryu S."/>
            <person name="Kim W."/>
        </authorList>
    </citation>
    <scope>NUCLEOTIDE SEQUENCE [LARGE SCALE GENOMIC DNA]</scope>
    <source>
        <tissue evidence="2">Muscle</tissue>
    </source>
</reference>
<dbReference type="Proteomes" id="UP000324222">
    <property type="component" value="Unassembled WGS sequence"/>
</dbReference>
<feature type="compositionally biased region" description="Basic residues" evidence="1">
    <location>
        <begin position="22"/>
        <end position="35"/>
    </location>
</feature>
<feature type="region of interest" description="Disordered" evidence="1">
    <location>
        <begin position="1"/>
        <end position="54"/>
    </location>
</feature>
<gene>
    <name evidence="2" type="ORF">E2C01_023979</name>
</gene>